<evidence type="ECO:0000259" key="1">
    <source>
        <dbReference type="PROSITE" id="PS50011"/>
    </source>
</evidence>
<dbReference type="PANTHER" id="PTHR23257">
    <property type="entry name" value="SERINE-THREONINE PROTEIN KINASE"/>
    <property type="match status" value="1"/>
</dbReference>
<sequence length="451" mass="52872">MDCIYQCNCLQIISFPNATQINFDKYSCTEIHVKSNVCFSGYERAIQIYKEHIKYIFNPPEAKNRIKRVKPAKSFKPKISKSNPIITKQQNKSDSSIKNEQLTNREAKLIDYIRSIEKRLRKYEKVIPFDPKNLDLNDFTFNENVNKSYQYDRFFIDDDDEKQQKNVSKIGEGNSCVAFKVIDHRTKQVLCKKIIKNNEFDGFNELKKKIKELEILQKNSHPCICEMICANLQEKCNEKDGDDEYTTAAFFFEYLPYSLKELIENNSLNNTLKTKIALEVAFGMSFIHKQKQIHRNLNVDNIRLNRVFESEIINFSQVHVSDFFLSNKTLTKLIGTFAIMSLEMAREEDYDEKTDVYSYGVVLYFIFDGRLPKQSMSDKINKKKIKFPKPSQAISQQCLDLIKKCMSNESKDRPSFDDIINEIYSVSFELACDFITKLDFNFFIFLLAKKI</sequence>
<dbReference type="InterPro" id="IPR011009">
    <property type="entry name" value="Kinase-like_dom_sf"/>
</dbReference>
<comment type="caution">
    <text evidence="2">The sequence shown here is derived from an EMBL/GenBank/DDBJ whole genome shotgun (WGS) entry which is preliminary data.</text>
</comment>
<accession>A0ABR2KPG9</accession>
<dbReference type="Pfam" id="PF00069">
    <property type="entry name" value="Pkinase"/>
    <property type="match status" value="1"/>
</dbReference>
<gene>
    <name evidence="2" type="ORF">M9Y10_030060</name>
</gene>
<proteinExistence type="predicted"/>
<name>A0ABR2KPG9_9EUKA</name>
<dbReference type="PROSITE" id="PS50011">
    <property type="entry name" value="PROTEIN_KINASE_DOM"/>
    <property type="match status" value="1"/>
</dbReference>
<dbReference type="Gene3D" id="3.30.200.20">
    <property type="entry name" value="Phosphorylase Kinase, domain 1"/>
    <property type="match status" value="1"/>
</dbReference>
<dbReference type="InterPro" id="IPR050167">
    <property type="entry name" value="Ser_Thr_protein_kinase"/>
</dbReference>
<organism evidence="2 3">
    <name type="scientific">Tritrichomonas musculus</name>
    <dbReference type="NCBI Taxonomy" id="1915356"/>
    <lineage>
        <taxon>Eukaryota</taxon>
        <taxon>Metamonada</taxon>
        <taxon>Parabasalia</taxon>
        <taxon>Tritrichomonadida</taxon>
        <taxon>Tritrichomonadidae</taxon>
        <taxon>Tritrichomonas</taxon>
    </lineage>
</organism>
<dbReference type="EMBL" id="JAPFFF010000004">
    <property type="protein sequence ID" value="KAK8892812.1"/>
    <property type="molecule type" value="Genomic_DNA"/>
</dbReference>
<evidence type="ECO:0000313" key="2">
    <source>
        <dbReference type="EMBL" id="KAK8892812.1"/>
    </source>
</evidence>
<reference evidence="2 3" key="1">
    <citation type="submission" date="2024-04" db="EMBL/GenBank/DDBJ databases">
        <title>Tritrichomonas musculus Genome.</title>
        <authorList>
            <person name="Alves-Ferreira E."/>
            <person name="Grigg M."/>
            <person name="Lorenzi H."/>
            <person name="Galac M."/>
        </authorList>
    </citation>
    <scope>NUCLEOTIDE SEQUENCE [LARGE SCALE GENOMIC DNA]</scope>
    <source>
        <strain evidence="2 3">EAF2021</strain>
    </source>
</reference>
<feature type="domain" description="Protein kinase" evidence="1">
    <location>
        <begin position="164"/>
        <end position="425"/>
    </location>
</feature>
<dbReference type="Proteomes" id="UP001470230">
    <property type="component" value="Unassembled WGS sequence"/>
</dbReference>
<evidence type="ECO:0000313" key="3">
    <source>
        <dbReference type="Proteomes" id="UP001470230"/>
    </source>
</evidence>
<dbReference type="Gene3D" id="1.10.510.10">
    <property type="entry name" value="Transferase(Phosphotransferase) domain 1"/>
    <property type="match status" value="1"/>
</dbReference>
<dbReference type="SUPFAM" id="SSF56112">
    <property type="entry name" value="Protein kinase-like (PK-like)"/>
    <property type="match status" value="1"/>
</dbReference>
<dbReference type="InterPro" id="IPR000719">
    <property type="entry name" value="Prot_kinase_dom"/>
</dbReference>
<keyword evidence="3" id="KW-1185">Reference proteome</keyword>
<protein>
    <recommendedName>
        <fullName evidence="1">Protein kinase domain-containing protein</fullName>
    </recommendedName>
</protein>
<dbReference type="PANTHER" id="PTHR23257:SF969">
    <property type="entry name" value="INTEGRIN-LINKED PROTEIN KINASE"/>
    <property type="match status" value="1"/>
</dbReference>